<evidence type="ECO:0000256" key="1">
    <source>
        <dbReference type="SAM" id="Phobius"/>
    </source>
</evidence>
<dbReference type="EMBL" id="CP060696">
    <property type="protein sequence ID" value="QNO17309.1"/>
    <property type="molecule type" value="Genomic_DNA"/>
</dbReference>
<dbReference type="PANTHER" id="PTHR40448">
    <property type="entry name" value="TWO-COMPONENT SENSOR HISTIDINE KINASE"/>
    <property type="match status" value="1"/>
</dbReference>
<sequence>MNAVWIIEVCATAVEGYLGISIVESFGKMRYYGKIQSIIKLIAVCIYTAFITFLNTFNLFSWVTVTTAIAIIVCCGKFVSDVNLFKAVFSASLYIIILSLIESFLIAIIGWVNGVSLHTLVFKTGYIRSIYLILDKLIDCCLFFLFNLARRKTKSEMVPATGYLLTVFLGIFIMSIFARTVSTEVFSSLQYIIGICGVIILICVLTLVQYFYKSKIYRQEQIDNQKLQIEAQLTAEKYEQLNQIYSLNAKTFHDFKNHLVAIDCLIDENKYQEAREYIHHISNIPPLNNDKIYTSISVADAILNEKRRRAEDEKIAFTVDASSDIAESNRVSNPDLCVILSNLLDNALEACERIPEDKMRKIDVKIHPRNDFLIIKISNTVLENPFVSNARLLSTKKDPQPHGMGLHNVQASVSKYNGKLSQTYQDNAFVSTVIISYRD</sequence>
<evidence type="ECO:0000313" key="3">
    <source>
        <dbReference type="EMBL" id="QNO17309.1"/>
    </source>
</evidence>
<evidence type="ECO:0000313" key="4">
    <source>
        <dbReference type="Proteomes" id="UP000516046"/>
    </source>
</evidence>
<accession>A0A7G9WF47</accession>
<dbReference type="GO" id="GO:0042802">
    <property type="term" value="F:identical protein binding"/>
    <property type="evidence" value="ECO:0007669"/>
    <property type="project" value="TreeGrafter"/>
</dbReference>
<dbReference type="Pfam" id="PF14501">
    <property type="entry name" value="HATPase_c_5"/>
    <property type="match status" value="1"/>
</dbReference>
<evidence type="ECO:0000259" key="2">
    <source>
        <dbReference type="Pfam" id="PF14501"/>
    </source>
</evidence>
<feature type="transmembrane region" description="Helical" evidence="1">
    <location>
        <begin position="160"/>
        <end position="178"/>
    </location>
</feature>
<keyword evidence="1" id="KW-0812">Transmembrane</keyword>
<proteinExistence type="predicted"/>
<feature type="transmembrane region" description="Helical" evidence="1">
    <location>
        <begin position="38"/>
        <end position="54"/>
    </location>
</feature>
<dbReference type="AlphaFoldDB" id="A0A7G9WF47"/>
<reference evidence="3 4" key="1">
    <citation type="submission" date="2020-08" db="EMBL/GenBank/DDBJ databases">
        <authorList>
            <person name="Ren C."/>
            <person name="Gu Y."/>
            <person name="Xu Y."/>
        </authorList>
    </citation>
    <scope>NUCLEOTIDE SEQUENCE [LARGE SCALE GENOMIC DNA]</scope>
    <source>
        <strain evidence="3 4">LBM18003</strain>
    </source>
</reference>
<feature type="transmembrane region" description="Helical" evidence="1">
    <location>
        <begin position="190"/>
        <end position="212"/>
    </location>
</feature>
<feature type="transmembrane region" description="Helical" evidence="1">
    <location>
        <begin position="126"/>
        <end position="148"/>
    </location>
</feature>
<keyword evidence="1" id="KW-1133">Transmembrane helix</keyword>
<feature type="transmembrane region" description="Helical" evidence="1">
    <location>
        <begin position="91"/>
        <end position="114"/>
    </location>
</feature>
<dbReference type="InterPro" id="IPR036890">
    <property type="entry name" value="HATPase_C_sf"/>
</dbReference>
<dbReference type="CDD" id="cd16935">
    <property type="entry name" value="HATPase_AgrC-ComD-like"/>
    <property type="match status" value="1"/>
</dbReference>
<dbReference type="RefSeq" id="WP_212506377.1">
    <property type="nucleotide sequence ID" value="NZ_CP060696.1"/>
</dbReference>
<protein>
    <submittedName>
        <fullName evidence="3">GHKL domain-containing protein</fullName>
    </submittedName>
</protein>
<dbReference type="SUPFAM" id="SSF55874">
    <property type="entry name" value="ATPase domain of HSP90 chaperone/DNA topoisomerase II/histidine kinase"/>
    <property type="match status" value="1"/>
</dbReference>
<dbReference type="Gene3D" id="3.30.565.10">
    <property type="entry name" value="Histidine kinase-like ATPase, C-terminal domain"/>
    <property type="match status" value="1"/>
</dbReference>
<organism evidence="3 4">
    <name type="scientific">Caproicibacterium amylolyticum</name>
    <dbReference type="NCBI Taxonomy" id="2766537"/>
    <lineage>
        <taxon>Bacteria</taxon>
        <taxon>Bacillati</taxon>
        <taxon>Bacillota</taxon>
        <taxon>Clostridia</taxon>
        <taxon>Eubacteriales</taxon>
        <taxon>Oscillospiraceae</taxon>
        <taxon>Caproicibacterium</taxon>
    </lineage>
</organism>
<feature type="domain" description="Sensor histidine kinase NatK-like C-terminal" evidence="2">
    <location>
        <begin position="335"/>
        <end position="435"/>
    </location>
</feature>
<dbReference type="Proteomes" id="UP000516046">
    <property type="component" value="Chromosome"/>
</dbReference>
<dbReference type="PANTHER" id="PTHR40448:SF1">
    <property type="entry name" value="TWO-COMPONENT SENSOR HISTIDINE KINASE"/>
    <property type="match status" value="1"/>
</dbReference>
<feature type="transmembrane region" description="Helical" evidence="1">
    <location>
        <begin position="60"/>
        <end position="79"/>
    </location>
</feature>
<name>A0A7G9WF47_9FIRM</name>
<dbReference type="KEGG" id="caml:H6X83_10175"/>
<keyword evidence="1" id="KW-0472">Membrane</keyword>
<gene>
    <name evidence="3" type="ORF">H6X83_10175</name>
</gene>
<dbReference type="InterPro" id="IPR032834">
    <property type="entry name" value="NatK-like_C"/>
</dbReference>
<keyword evidence="4" id="KW-1185">Reference proteome</keyword>